<protein>
    <recommendedName>
        <fullName evidence="1">RES domain-containing protein</fullName>
    </recommendedName>
</protein>
<reference evidence="2 3" key="1">
    <citation type="submission" date="2023-07" db="EMBL/GenBank/DDBJ databases">
        <authorList>
            <person name="Peeters C."/>
        </authorList>
    </citation>
    <scope>NUCLEOTIDE SEQUENCE [LARGE SCALE GENOMIC DNA]</scope>
    <source>
        <strain evidence="2 3">LMG 18091</strain>
    </source>
</reference>
<comment type="caution">
    <text evidence="2">The sequence shown here is derived from an EMBL/GenBank/DDBJ whole genome shotgun (WGS) entry which is preliminary data.</text>
</comment>
<evidence type="ECO:0000259" key="1">
    <source>
        <dbReference type="Pfam" id="PF08808"/>
    </source>
</evidence>
<keyword evidence="3" id="KW-1185">Reference proteome</keyword>
<evidence type="ECO:0000313" key="3">
    <source>
        <dbReference type="Proteomes" id="UP001189915"/>
    </source>
</evidence>
<name>A0AAD2ARY0_9RALS</name>
<dbReference type="AlphaFoldDB" id="A0AAD2ARY0"/>
<dbReference type="Proteomes" id="UP001189915">
    <property type="component" value="Unassembled WGS sequence"/>
</dbReference>
<proteinExistence type="predicted"/>
<dbReference type="EMBL" id="CATWAF010000001">
    <property type="protein sequence ID" value="CAJ0683647.1"/>
    <property type="molecule type" value="Genomic_DNA"/>
</dbReference>
<dbReference type="Pfam" id="PF08808">
    <property type="entry name" value="RES"/>
    <property type="match status" value="1"/>
</dbReference>
<sequence length="164" mass="18382">MARPVMPDDELIDYLPTQAVADFLATMNEPRLDGIVFLSAQTKGGCNVVLFHHAAKVAETVFPNGVEIDISTGSWTEEGWEIEYSVSEKVPSKSALNQPVHDEAVWGDLCAHPPEPRHWDDDFREAALKVELDSIAVHHVDSVVIATAQHLVQRFRYEAHEHKF</sequence>
<organism evidence="2 3">
    <name type="scientific">Ralstonia wenshanensis</name>
    <dbReference type="NCBI Taxonomy" id="2842456"/>
    <lineage>
        <taxon>Bacteria</taxon>
        <taxon>Pseudomonadati</taxon>
        <taxon>Pseudomonadota</taxon>
        <taxon>Betaproteobacteria</taxon>
        <taxon>Burkholderiales</taxon>
        <taxon>Burkholderiaceae</taxon>
        <taxon>Ralstonia</taxon>
    </lineage>
</organism>
<feature type="domain" description="RES" evidence="1">
    <location>
        <begin position="9"/>
        <end position="59"/>
    </location>
</feature>
<evidence type="ECO:0000313" key="2">
    <source>
        <dbReference type="EMBL" id="CAJ0683647.1"/>
    </source>
</evidence>
<gene>
    <name evidence="2" type="ORF">LMG18091_00022</name>
</gene>
<dbReference type="InterPro" id="IPR014914">
    <property type="entry name" value="RES_dom"/>
</dbReference>
<accession>A0AAD2ARY0</accession>